<dbReference type="AlphaFoldDB" id="A0A8J7KPA7"/>
<dbReference type="PROSITE" id="PS50005">
    <property type="entry name" value="TPR"/>
    <property type="match status" value="2"/>
</dbReference>
<feature type="repeat" description="TPR" evidence="5">
    <location>
        <begin position="740"/>
        <end position="773"/>
    </location>
</feature>
<keyword evidence="5" id="KW-0802">TPR repeat</keyword>
<dbReference type="EMBL" id="JADOUF010000001">
    <property type="protein sequence ID" value="MBG6136092.1"/>
    <property type="molecule type" value="Genomic_DNA"/>
</dbReference>
<dbReference type="GO" id="GO:0006355">
    <property type="term" value="P:regulation of DNA-templated transcription"/>
    <property type="evidence" value="ECO:0007669"/>
    <property type="project" value="InterPro"/>
</dbReference>
<dbReference type="SMART" id="SM01043">
    <property type="entry name" value="BTAD"/>
    <property type="match status" value="1"/>
</dbReference>
<dbReference type="InterPro" id="IPR011990">
    <property type="entry name" value="TPR-like_helical_dom_sf"/>
</dbReference>
<dbReference type="GO" id="GO:0000160">
    <property type="term" value="P:phosphorelay signal transduction system"/>
    <property type="evidence" value="ECO:0007669"/>
    <property type="project" value="InterPro"/>
</dbReference>
<dbReference type="InterPro" id="IPR051677">
    <property type="entry name" value="AfsR-DnrI-RedD_regulator"/>
</dbReference>
<dbReference type="SUPFAM" id="SSF46894">
    <property type="entry name" value="C-terminal effector domain of the bipartite response regulators"/>
    <property type="match status" value="1"/>
</dbReference>
<dbReference type="InterPro" id="IPR027417">
    <property type="entry name" value="P-loop_NTPase"/>
</dbReference>
<evidence type="ECO:0000313" key="9">
    <source>
        <dbReference type="Proteomes" id="UP000622552"/>
    </source>
</evidence>
<dbReference type="SMART" id="SM00862">
    <property type="entry name" value="Trans_reg_C"/>
    <property type="match status" value="1"/>
</dbReference>
<evidence type="ECO:0000256" key="1">
    <source>
        <dbReference type="ARBA" id="ARBA00005820"/>
    </source>
</evidence>
<name>A0A8J7KPA7_9ACTN</name>
<dbReference type="Gene3D" id="1.10.10.10">
    <property type="entry name" value="Winged helix-like DNA-binding domain superfamily/Winged helix DNA-binding domain"/>
    <property type="match status" value="1"/>
</dbReference>
<feature type="DNA-binding region" description="OmpR/PhoB-type" evidence="6">
    <location>
        <begin position="1"/>
        <end position="95"/>
    </location>
</feature>
<dbReference type="PANTHER" id="PTHR35807:SF1">
    <property type="entry name" value="TRANSCRIPTIONAL REGULATOR REDD"/>
    <property type="match status" value="1"/>
</dbReference>
<gene>
    <name evidence="8" type="ORF">IW245_002286</name>
</gene>
<dbReference type="InterPro" id="IPR005158">
    <property type="entry name" value="BTAD"/>
</dbReference>
<evidence type="ECO:0000256" key="6">
    <source>
        <dbReference type="PROSITE-ProRule" id="PRU01091"/>
    </source>
</evidence>
<keyword evidence="4" id="KW-0804">Transcription</keyword>
<dbReference type="CDD" id="cd15831">
    <property type="entry name" value="BTAD"/>
    <property type="match status" value="1"/>
</dbReference>
<dbReference type="Gene3D" id="3.40.50.300">
    <property type="entry name" value="P-loop containing nucleotide triphosphate hydrolases"/>
    <property type="match status" value="1"/>
</dbReference>
<evidence type="ECO:0000256" key="2">
    <source>
        <dbReference type="ARBA" id="ARBA00023015"/>
    </source>
</evidence>
<dbReference type="Pfam" id="PF00486">
    <property type="entry name" value="Trans_reg_C"/>
    <property type="match status" value="1"/>
</dbReference>
<protein>
    <submittedName>
        <fullName evidence="8">DNA-binding SARP family transcriptional activator/Tfp pilus assembly protein PilF</fullName>
    </submittedName>
</protein>
<dbReference type="Pfam" id="PF13424">
    <property type="entry name" value="TPR_12"/>
    <property type="match status" value="2"/>
</dbReference>
<keyword evidence="3 6" id="KW-0238">DNA-binding</keyword>
<evidence type="ECO:0000256" key="4">
    <source>
        <dbReference type="ARBA" id="ARBA00023163"/>
    </source>
</evidence>
<accession>A0A8J7KPA7</accession>
<dbReference type="Gene3D" id="1.25.40.10">
    <property type="entry name" value="Tetratricopeptide repeat domain"/>
    <property type="match status" value="3"/>
</dbReference>
<proteinExistence type="inferred from homology"/>
<evidence type="ECO:0000259" key="7">
    <source>
        <dbReference type="PROSITE" id="PS51755"/>
    </source>
</evidence>
<organism evidence="8 9">
    <name type="scientific">Longispora fulva</name>
    <dbReference type="NCBI Taxonomy" id="619741"/>
    <lineage>
        <taxon>Bacteria</taxon>
        <taxon>Bacillati</taxon>
        <taxon>Actinomycetota</taxon>
        <taxon>Actinomycetes</taxon>
        <taxon>Micromonosporales</taxon>
        <taxon>Micromonosporaceae</taxon>
        <taxon>Longispora</taxon>
    </lineage>
</organism>
<keyword evidence="9" id="KW-1185">Reference proteome</keyword>
<dbReference type="PROSITE" id="PS51755">
    <property type="entry name" value="OMPR_PHOB"/>
    <property type="match status" value="1"/>
</dbReference>
<evidence type="ECO:0000256" key="5">
    <source>
        <dbReference type="PROSITE-ProRule" id="PRU00339"/>
    </source>
</evidence>
<keyword evidence="2" id="KW-0805">Transcription regulation</keyword>
<dbReference type="InterPro" id="IPR001867">
    <property type="entry name" value="OmpR/PhoB-type_DNA-bd"/>
</dbReference>
<dbReference type="InterPro" id="IPR036388">
    <property type="entry name" value="WH-like_DNA-bd_sf"/>
</dbReference>
<dbReference type="PRINTS" id="PR00364">
    <property type="entry name" value="DISEASERSIST"/>
</dbReference>
<dbReference type="InterPro" id="IPR019734">
    <property type="entry name" value="TPR_rpt"/>
</dbReference>
<evidence type="ECO:0000256" key="3">
    <source>
        <dbReference type="ARBA" id="ARBA00023125"/>
    </source>
</evidence>
<dbReference type="SUPFAM" id="SSF52540">
    <property type="entry name" value="P-loop containing nucleoside triphosphate hydrolases"/>
    <property type="match status" value="1"/>
</dbReference>
<feature type="domain" description="OmpR/PhoB-type" evidence="7">
    <location>
        <begin position="1"/>
        <end position="95"/>
    </location>
</feature>
<dbReference type="RefSeq" id="WP_197003122.1">
    <property type="nucleotide sequence ID" value="NZ_BONS01000001.1"/>
</dbReference>
<sequence length="1024" mass="109369">MGVRFTVLGPVRLSAADRPSPALAPRHRAVLAYLLLHAGTGVRADRLVDAVWGAAPPDTARAQIQTAVSAIRRALRAIGAPAILTTGPAGYAILPEPGQLDLELFTGGVAAAAALAATGEREKAARELRTALSLWRGEAFADLTAHFVTDARALLADRRLTAVERLAELDLTLGRPDDLIDELTELCARHPLRERPLELLMTALYRTGRHAEALTRYDAARRRFADELGLDLTPELTELHARILRHDVEPAPATRLHLPRSLPYAVGDFTGRRAETQRVLDLAADRAGTVVISAIDGMPGVGKTALAVHVAHTLAGQYPDGQLFCDLHGFTPGRAPLGSNEALHRLLRALGVHEETIPAEQEERSALWRSSVAGRRLLILLDNAADAAQVRPLIPGVPGSLVLITSRRRLTTLDGATSLALDVLMPAAARTLFTAAAGPAARAEPEAVEEVLRLCGYLPLAVRIAAGRVGHGARPVARLATALAAEHDRLAELAVDDRDVAAAFALSHDALRPAERRLFSLLGLLPGTDVDPHAAAALIGLTPEATERLLRGLRDAHLLTAGPGDRYGFHDLLRLYAADRAAALPEPDRRAALDRLTDHCLQVTVAAVAAAGLDTPASRHPVPGAARPGTLTFAGPAEALAWLDAERANLITLAGRAGPEFGYLLATALSGYLDVRAHHRESLVLYDQVRRIVADPVRRADLLRFQASAHNRLAEYDQALDLAHRALEAHRDAGDAAGQAGALNQIGMIHTQRGELRQAVDSLRAAMELDAGGPTLINLAIGYARLGDYEAAARHYTAARAAGRQVCDRYVESRALVNLGTIHQHQARPAEATLAFRQAIDLERSGANRQPDGNTLANLGEAYRRTAEYDLAAETFHRAIDLHRDSGNRVAEGFALKCLGQVYHHVGREQCAIDHQQRALAIAREAGARILEGAALTSLGEATLALGRPASAVGHYEAALRIANDSGDLYTQGRSHEGLGLARRALGERDAAAAHLGAALRLYTRLGQPLADALRARLDALAAH</sequence>
<dbReference type="PANTHER" id="PTHR35807">
    <property type="entry name" value="TRANSCRIPTIONAL REGULATOR REDD-RELATED"/>
    <property type="match status" value="1"/>
</dbReference>
<comment type="caution">
    <text evidence="8">The sequence shown here is derived from an EMBL/GenBank/DDBJ whole genome shotgun (WGS) entry which is preliminary data.</text>
</comment>
<dbReference type="Pfam" id="PF13181">
    <property type="entry name" value="TPR_8"/>
    <property type="match status" value="1"/>
</dbReference>
<dbReference type="SMART" id="SM00028">
    <property type="entry name" value="TPR"/>
    <property type="match status" value="8"/>
</dbReference>
<dbReference type="Pfam" id="PF03704">
    <property type="entry name" value="BTAD"/>
    <property type="match status" value="1"/>
</dbReference>
<comment type="similarity">
    <text evidence="1">Belongs to the AfsR/DnrI/RedD regulatory family.</text>
</comment>
<dbReference type="GO" id="GO:0003677">
    <property type="term" value="F:DNA binding"/>
    <property type="evidence" value="ECO:0007669"/>
    <property type="project" value="UniProtKB-UniRule"/>
</dbReference>
<reference evidence="8" key="1">
    <citation type="submission" date="2020-11" db="EMBL/GenBank/DDBJ databases">
        <title>Sequencing the genomes of 1000 actinobacteria strains.</title>
        <authorList>
            <person name="Klenk H.-P."/>
        </authorList>
    </citation>
    <scope>NUCLEOTIDE SEQUENCE</scope>
    <source>
        <strain evidence="8">DSM 45356</strain>
    </source>
</reference>
<dbReference type="InterPro" id="IPR016032">
    <property type="entry name" value="Sig_transdc_resp-reg_C-effctor"/>
</dbReference>
<dbReference type="Proteomes" id="UP000622552">
    <property type="component" value="Unassembled WGS sequence"/>
</dbReference>
<dbReference type="SUPFAM" id="SSF48452">
    <property type="entry name" value="TPR-like"/>
    <property type="match status" value="3"/>
</dbReference>
<dbReference type="GO" id="GO:0043531">
    <property type="term" value="F:ADP binding"/>
    <property type="evidence" value="ECO:0007669"/>
    <property type="project" value="InterPro"/>
</dbReference>
<feature type="repeat" description="TPR" evidence="5">
    <location>
        <begin position="853"/>
        <end position="886"/>
    </location>
</feature>
<evidence type="ECO:0000313" key="8">
    <source>
        <dbReference type="EMBL" id="MBG6136092.1"/>
    </source>
</evidence>